<protein>
    <submittedName>
        <fullName evidence="1">Adenylosuccinate synthetase</fullName>
    </submittedName>
</protein>
<name>A0A8J4U9A4_CLAMG</name>
<proteinExistence type="predicted"/>
<gene>
    <name evidence="1" type="primary">purA</name>
    <name evidence="1" type="ORF">DAT39_006986</name>
</gene>
<dbReference type="Proteomes" id="UP000727407">
    <property type="component" value="Unassembled WGS sequence"/>
</dbReference>
<reference evidence="1" key="1">
    <citation type="submission" date="2020-07" db="EMBL/GenBank/DDBJ databases">
        <title>Clarias magur genome sequencing, assembly and annotation.</title>
        <authorList>
            <person name="Kushwaha B."/>
            <person name="Kumar R."/>
            <person name="Das P."/>
            <person name="Joshi C.G."/>
            <person name="Kumar D."/>
            <person name="Nagpure N.S."/>
            <person name="Pandey M."/>
            <person name="Agarwal S."/>
            <person name="Srivastava S."/>
            <person name="Singh M."/>
            <person name="Sahoo L."/>
            <person name="Jayasankar P."/>
            <person name="Meher P.K."/>
            <person name="Koringa P.G."/>
            <person name="Iquebal M.A."/>
            <person name="Das S.P."/>
            <person name="Bit A."/>
            <person name="Patnaik S."/>
            <person name="Patel N."/>
            <person name="Shah T.M."/>
            <person name="Hinsu A."/>
            <person name="Jena J.K."/>
        </authorList>
    </citation>
    <scope>NUCLEOTIDE SEQUENCE</scope>
    <source>
        <strain evidence="1">CIFAMagur01</strain>
        <tissue evidence="1">Testis</tissue>
    </source>
</reference>
<dbReference type="AlphaFoldDB" id="A0A8J4U9A4"/>
<dbReference type="EMBL" id="QNUK01000075">
    <property type="protein sequence ID" value="KAF5903328.1"/>
    <property type="molecule type" value="Genomic_DNA"/>
</dbReference>
<evidence type="ECO:0000313" key="2">
    <source>
        <dbReference type="Proteomes" id="UP000727407"/>
    </source>
</evidence>
<organism evidence="1 2">
    <name type="scientific">Clarias magur</name>
    <name type="common">Asian catfish</name>
    <name type="synonym">Macropteronotus magur</name>
    <dbReference type="NCBI Taxonomy" id="1594786"/>
    <lineage>
        <taxon>Eukaryota</taxon>
        <taxon>Metazoa</taxon>
        <taxon>Chordata</taxon>
        <taxon>Craniata</taxon>
        <taxon>Vertebrata</taxon>
        <taxon>Euteleostomi</taxon>
        <taxon>Actinopterygii</taxon>
        <taxon>Neopterygii</taxon>
        <taxon>Teleostei</taxon>
        <taxon>Ostariophysi</taxon>
        <taxon>Siluriformes</taxon>
        <taxon>Clariidae</taxon>
        <taxon>Clarias</taxon>
    </lineage>
</organism>
<accession>A0A8J4U9A4</accession>
<evidence type="ECO:0000313" key="1">
    <source>
        <dbReference type="EMBL" id="KAF5903328.1"/>
    </source>
</evidence>
<comment type="caution">
    <text evidence="1">The sequence shown here is derived from an EMBL/GenBank/DDBJ whole genome shotgun (WGS) entry which is preliminary data.</text>
</comment>
<feature type="non-terminal residue" evidence="1">
    <location>
        <position position="62"/>
    </location>
</feature>
<keyword evidence="2" id="KW-1185">Reference proteome</keyword>
<sequence>MGVLPDNLLALRNSCPYMSRVSQWREARVRGNNWHILPRSHHKLNRFATVSGRSSQDSPQRK</sequence>